<dbReference type="AlphaFoldDB" id="A0AAD4JCI4"/>
<comment type="caution">
    <text evidence="2">The sequence shown here is derived from an EMBL/GenBank/DDBJ whole genome shotgun (WGS) entry which is preliminary data.</text>
</comment>
<organism evidence="2 3">
    <name type="scientific">Perilla frutescens var. hirtella</name>
    <name type="common">Perilla citriodora</name>
    <name type="synonym">Perilla setoyensis</name>
    <dbReference type="NCBI Taxonomy" id="608512"/>
    <lineage>
        <taxon>Eukaryota</taxon>
        <taxon>Viridiplantae</taxon>
        <taxon>Streptophyta</taxon>
        <taxon>Embryophyta</taxon>
        <taxon>Tracheophyta</taxon>
        <taxon>Spermatophyta</taxon>
        <taxon>Magnoliopsida</taxon>
        <taxon>eudicotyledons</taxon>
        <taxon>Gunneridae</taxon>
        <taxon>Pentapetalae</taxon>
        <taxon>asterids</taxon>
        <taxon>lamiids</taxon>
        <taxon>Lamiales</taxon>
        <taxon>Lamiaceae</taxon>
        <taxon>Nepetoideae</taxon>
        <taxon>Elsholtzieae</taxon>
        <taxon>Perilla</taxon>
    </lineage>
</organism>
<sequence>MIVNEHNIPPVKPIGGSEIVINSESEDEDGDYICKEDSCDDLLHDIIFNENIEKDVEWVGTKQGINDEDSSDTSDVSDDVNNESDFDSINSEIAIFSLY</sequence>
<dbReference type="Proteomes" id="UP001190926">
    <property type="component" value="Unassembled WGS sequence"/>
</dbReference>
<evidence type="ECO:0000313" key="2">
    <source>
        <dbReference type="EMBL" id="KAH6831286.1"/>
    </source>
</evidence>
<evidence type="ECO:0000256" key="1">
    <source>
        <dbReference type="SAM" id="MobiDB-lite"/>
    </source>
</evidence>
<gene>
    <name evidence="2" type="ORF">C2S53_009481</name>
</gene>
<proteinExistence type="predicted"/>
<feature type="compositionally biased region" description="Acidic residues" evidence="1">
    <location>
        <begin position="66"/>
        <end position="85"/>
    </location>
</feature>
<keyword evidence="3" id="KW-1185">Reference proteome</keyword>
<protein>
    <submittedName>
        <fullName evidence="2">Uncharacterized protein</fullName>
    </submittedName>
</protein>
<name>A0AAD4JCI4_PERFH</name>
<accession>A0AAD4JCI4</accession>
<reference evidence="2 3" key="1">
    <citation type="journal article" date="2021" name="Nat. Commun.">
        <title>Incipient diploidization of the medicinal plant Perilla within 10,000 years.</title>
        <authorList>
            <person name="Zhang Y."/>
            <person name="Shen Q."/>
            <person name="Leng L."/>
            <person name="Zhang D."/>
            <person name="Chen S."/>
            <person name="Shi Y."/>
            <person name="Ning Z."/>
            <person name="Chen S."/>
        </authorList>
    </citation>
    <scope>NUCLEOTIDE SEQUENCE [LARGE SCALE GENOMIC DNA]</scope>
    <source>
        <strain evidence="3">cv. PC099</strain>
    </source>
</reference>
<evidence type="ECO:0000313" key="3">
    <source>
        <dbReference type="Proteomes" id="UP001190926"/>
    </source>
</evidence>
<feature type="region of interest" description="Disordered" evidence="1">
    <location>
        <begin position="61"/>
        <end position="85"/>
    </location>
</feature>
<dbReference type="EMBL" id="SDAM02000091">
    <property type="protein sequence ID" value="KAH6831286.1"/>
    <property type="molecule type" value="Genomic_DNA"/>
</dbReference>